<dbReference type="Proteomes" id="UP000492821">
    <property type="component" value="Unassembled WGS sequence"/>
</dbReference>
<organism evidence="2 3">
    <name type="scientific">Panagrellus redivivus</name>
    <name type="common">Microworm</name>
    <dbReference type="NCBI Taxonomy" id="6233"/>
    <lineage>
        <taxon>Eukaryota</taxon>
        <taxon>Metazoa</taxon>
        <taxon>Ecdysozoa</taxon>
        <taxon>Nematoda</taxon>
        <taxon>Chromadorea</taxon>
        <taxon>Rhabditida</taxon>
        <taxon>Tylenchina</taxon>
        <taxon>Panagrolaimomorpha</taxon>
        <taxon>Panagrolaimoidea</taxon>
        <taxon>Panagrolaimidae</taxon>
        <taxon>Panagrellus</taxon>
    </lineage>
</organism>
<feature type="compositionally biased region" description="Basic residues" evidence="1">
    <location>
        <begin position="1"/>
        <end position="12"/>
    </location>
</feature>
<feature type="region of interest" description="Disordered" evidence="1">
    <location>
        <begin position="310"/>
        <end position="354"/>
    </location>
</feature>
<dbReference type="PRINTS" id="PR01217">
    <property type="entry name" value="PRICHEXTENSN"/>
</dbReference>
<evidence type="ECO:0000313" key="3">
    <source>
        <dbReference type="WBParaSite" id="Pan_g9428.t1"/>
    </source>
</evidence>
<feature type="compositionally biased region" description="Basic and acidic residues" evidence="1">
    <location>
        <begin position="54"/>
        <end position="93"/>
    </location>
</feature>
<dbReference type="WBParaSite" id="Pan_g9428.t1">
    <property type="protein sequence ID" value="Pan_g9428.t1"/>
    <property type="gene ID" value="Pan_g9428"/>
</dbReference>
<feature type="compositionally biased region" description="Basic and acidic residues" evidence="1">
    <location>
        <begin position="241"/>
        <end position="269"/>
    </location>
</feature>
<feature type="region of interest" description="Disordered" evidence="1">
    <location>
        <begin position="371"/>
        <end position="449"/>
    </location>
</feature>
<proteinExistence type="predicted"/>
<feature type="compositionally biased region" description="Basic and acidic residues" evidence="1">
    <location>
        <begin position="101"/>
        <end position="140"/>
    </location>
</feature>
<evidence type="ECO:0000313" key="2">
    <source>
        <dbReference type="Proteomes" id="UP000492821"/>
    </source>
</evidence>
<accession>A0A7E4WDH1</accession>
<keyword evidence="2" id="KW-1185">Reference proteome</keyword>
<reference evidence="3" key="2">
    <citation type="submission" date="2020-10" db="UniProtKB">
        <authorList>
            <consortium name="WormBaseParasite"/>
        </authorList>
    </citation>
    <scope>IDENTIFICATION</scope>
</reference>
<protein>
    <submittedName>
        <fullName evidence="3">Abelson helper integration site 1</fullName>
    </submittedName>
</protein>
<name>A0A7E4WDH1_PANRE</name>
<reference evidence="2" key="1">
    <citation type="journal article" date="2013" name="Genetics">
        <title>The draft genome and transcriptome of Panagrellus redivivus are shaped by the harsh demands of a free-living lifestyle.</title>
        <authorList>
            <person name="Srinivasan J."/>
            <person name="Dillman A.R."/>
            <person name="Macchietto M.G."/>
            <person name="Heikkinen L."/>
            <person name="Lakso M."/>
            <person name="Fracchia K.M."/>
            <person name="Antoshechkin I."/>
            <person name="Mortazavi A."/>
            <person name="Wong G."/>
            <person name="Sternberg P.W."/>
        </authorList>
    </citation>
    <scope>NUCLEOTIDE SEQUENCE [LARGE SCALE GENOMIC DNA]</scope>
    <source>
        <strain evidence="2">MT8872</strain>
    </source>
</reference>
<evidence type="ECO:0000256" key="1">
    <source>
        <dbReference type="SAM" id="MobiDB-lite"/>
    </source>
</evidence>
<dbReference type="AlphaFoldDB" id="A0A7E4WDH1"/>
<sequence>MANRKHHHHQSHQSHERTNSKMGKRHKKREANTHEGTKMMTVFEPVNAPVKPAVAKDHYNDKIKKDMQMLDVESKHTARGGSSKERVSSKERAATATGKETSSKEYRKEKTSSKERLAKQMTSRDTKSRERGKSAGEKHQTHPIPKYGSNEFVGTGKVQQPQKKRRLTNKSEDGYGPHTRKQTEDGLGPIPRKKGSDDGLGSCPRNRMVVSTPPIDDPPAVKSNAPNSGKMRSKTGSSSEDTLKDDLLMRQEKKDKESKEKEEHERAKSPAELVAEIPDEACLTAHQPIDKVRYKMVCYNGVPRYEVDTTYIPPEDETEDKLNIYSPPTSPTPPTSPNVSSPTPQTQTASVPVFPVRYKAVLVNGIRRFVPDLESGPVGSTPPATPTINEKKGKPKPPSETAIPPGYQPSNKPPSVPATPLPCGQQNLIATTPPTTPQRERTSPRNVPPPVLRYRMVVVNGVKRYEPIKD</sequence>
<feature type="region of interest" description="Disordered" evidence="1">
    <location>
        <begin position="1"/>
        <end position="279"/>
    </location>
</feature>
<feature type="compositionally biased region" description="Pro residues" evidence="1">
    <location>
        <begin position="411"/>
        <end position="420"/>
    </location>
</feature>
<feature type="compositionally biased region" description="Low complexity" evidence="1">
    <location>
        <begin position="337"/>
        <end position="348"/>
    </location>
</feature>